<evidence type="ECO:0000313" key="3">
    <source>
        <dbReference type="EMBL" id="MCS3904033.1"/>
    </source>
</evidence>
<sequence length="147" mass="15992">MDLEIRPSWRDQLGLMLLIVLLVLATVTSGVVGMADMPAGVVTATLAAMTVLAVLVLLYRHYVWRFQISDGAIESHYGIISRDVRSIRIRDLRNINVRQSILQRLLGIGDVEFSSAGGAGIEVTFFGVAGPMALKTRIQAIEAAPED</sequence>
<dbReference type="InterPro" id="IPR005182">
    <property type="entry name" value="YdbS-like_PH"/>
</dbReference>
<feature type="domain" description="YdbS-like PH" evidence="2">
    <location>
        <begin position="63"/>
        <end position="136"/>
    </location>
</feature>
<protein>
    <submittedName>
        <fullName evidence="3">Membrane protein YdbT with pleckstrin-like domain</fullName>
    </submittedName>
</protein>
<keyword evidence="1" id="KW-1133">Transmembrane helix</keyword>
<gene>
    <name evidence="3" type="ORF">J2T55_002066</name>
</gene>
<dbReference type="Proteomes" id="UP001204445">
    <property type="component" value="Unassembled WGS sequence"/>
</dbReference>
<reference evidence="3" key="1">
    <citation type="submission" date="2022-08" db="EMBL/GenBank/DDBJ databases">
        <title>Genomic Encyclopedia of Type Strains, Phase III (KMG-III): the genomes of soil and plant-associated and newly described type strains.</title>
        <authorList>
            <person name="Whitman W."/>
        </authorList>
    </citation>
    <scope>NUCLEOTIDE SEQUENCE</scope>
    <source>
        <strain evidence="3">HMT 1</strain>
    </source>
</reference>
<comment type="caution">
    <text evidence="3">The sequence shown here is derived from an EMBL/GenBank/DDBJ whole genome shotgun (WGS) entry which is preliminary data.</text>
</comment>
<keyword evidence="1" id="KW-0472">Membrane</keyword>
<evidence type="ECO:0000256" key="1">
    <source>
        <dbReference type="SAM" id="Phobius"/>
    </source>
</evidence>
<feature type="transmembrane region" description="Helical" evidence="1">
    <location>
        <begin position="39"/>
        <end position="59"/>
    </location>
</feature>
<dbReference type="Pfam" id="PF03703">
    <property type="entry name" value="bPH_2"/>
    <property type="match status" value="1"/>
</dbReference>
<proteinExistence type="predicted"/>
<keyword evidence="4" id="KW-1185">Reference proteome</keyword>
<evidence type="ECO:0000313" key="4">
    <source>
        <dbReference type="Proteomes" id="UP001204445"/>
    </source>
</evidence>
<name>A0AAE3HNU9_9GAMM</name>
<dbReference type="PANTHER" id="PTHR34473">
    <property type="entry name" value="UPF0699 TRANSMEMBRANE PROTEIN YDBS"/>
    <property type="match status" value="1"/>
</dbReference>
<dbReference type="EMBL" id="JANUCT010000015">
    <property type="protein sequence ID" value="MCS3904033.1"/>
    <property type="molecule type" value="Genomic_DNA"/>
</dbReference>
<evidence type="ECO:0000259" key="2">
    <source>
        <dbReference type="Pfam" id="PF03703"/>
    </source>
</evidence>
<dbReference type="AlphaFoldDB" id="A0AAE3HNU9"/>
<dbReference type="RefSeq" id="WP_259056095.1">
    <property type="nucleotide sequence ID" value="NZ_JANUCT010000015.1"/>
</dbReference>
<keyword evidence="1" id="KW-0812">Transmembrane</keyword>
<accession>A0AAE3HNU9</accession>
<dbReference type="PANTHER" id="PTHR34473:SF2">
    <property type="entry name" value="UPF0699 TRANSMEMBRANE PROTEIN YDBT"/>
    <property type="match status" value="1"/>
</dbReference>
<organism evidence="3 4">
    <name type="scientific">Methylohalomonas lacus</name>
    <dbReference type="NCBI Taxonomy" id="398773"/>
    <lineage>
        <taxon>Bacteria</taxon>
        <taxon>Pseudomonadati</taxon>
        <taxon>Pseudomonadota</taxon>
        <taxon>Gammaproteobacteria</taxon>
        <taxon>Methylohalomonadales</taxon>
        <taxon>Methylohalomonadaceae</taxon>
        <taxon>Methylohalomonas</taxon>
    </lineage>
</organism>